<gene>
    <name evidence="1" type="ORF">WMSIL1_LOCUS309</name>
    <name evidence="3" type="ORF">WMSIL1_LOCUS4717</name>
    <name evidence="2" type="ORF">WMSIL1_LOCUS544</name>
</gene>
<dbReference type="EMBL" id="CABIJS010000011">
    <property type="protein sequence ID" value="VUZ39324.1"/>
    <property type="molecule type" value="Genomic_DNA"/>
</dbReference>
<evidence type="ECO:0000313" key="3">
    <source>
        <dbReference type="EMBL" id="VUZ44519.1"/>
    </source>
</evidence>
<organism evidence="1 4">
    <name type="scientific">Hymenolepis diminuta</name>
    <name type="common">Rat tapeworm</name>
    <dbReference type="NCBI Taxonomy" id="6216"/>
    <lineage>
        <taxon>Eukaryota</taxon>
        <taxon>Metazoa</taxon>
        <taxon>Spiralia</taxon>
        <taxon>Lophotrochozoa</taxon>
        <taxon>Platyhelminthes</taxon>
        <taxon>Cestoda</taxon>
        <taxon>Eucestoda</taxon>
        <taxon>Cyclophyllidea</taxon>
        <taxon>Hymenolepididae</taxon>
        <taxon>Hymenolepis</taxon>
    </lineage>
</organism>
<feature type="non-terminal residue" evidence="1">
    <location>
        <position position="1"/>
    </location>
</feature>
<evidence type="ECO:0000313" key="4">
    <source>
        <dbReference type="Proteomes" id="UP000321570"/>
    </source>
</evidence>
<dbReference type="EMBL" id="CABIJS010000010">
    <property type="protein sequence ID" value="VUZ38916.1"/>
    <property type="molecule type" value="Genomic_DNA"/>
</dbReference>
<name>A0A564XVJ4_HYMDI</name>
<dbReference type="AlphaFoldDB" id="A0A564XVJ4"/>
<accession>A0A564XVJ4</accession>
<evidence type="ECO:0000313" key="1">
    <source>
        <dbReference type="EMBL" id="VUZ38916.1"/>
    </source>
</evidence>
<keyword evidence="4" id="KW-1185">Reference proteome</keyword>
<dbReference type="EMBL" id="CABIJS010000129">
    <property type="protein sequence ID" value="VUZ44519.1"/>
    <property type="molecule type" value="Genomic_DNA"/>
</dbReference>
<protein>
    <submittedName>
        <fullName evidence="1">Uncharacterized protein</fullName>
    </submittedName>
</protein>
<reference evidence="1 4" key="1">
    <citation type="submission" date="2019-07" db="EMBL/GenBank/DDBJ databases">
        <authorList>
            <person name="Jastrzebski P J."/>
            <person name="Paukszto L."/>
            <person name="Jastrzebski P J."/>
        </authorList>
    </citation>
    <scope>NUCLEOTIDE SEQUENCE [LARGE SCALE GENOMIC DNA]</scope>
    <source>
        <strain evidence="1 4">WMS-il1</strain>
    </source>
</reference>
<sequence>QLARTFALTDNCSSINKDREIGQPPYHTSFSLILNSDCARSALKPPPFVPISLPTPSSFPISLVHTCTARLLVCSLVKSCCFLPALGRSIVS</sequence>
<proteinExistence type="predicted"/>
<dbReference type="Proteomes" id="UP000321570">
    <property type="component" value="Unassembled WGS sequence"/>
</dbReference>
<evidence type="ECO:0000313" key="2">
    <source>
        <dbReference type="EMBL" id="VUZ39324.1"/>
    </source>
</evidence>